<comment type="caution">
    <text evidence="2">The sequence shown here is derived from an EMBL/GenBank/DDBJ whole genome shotgun (WGS) entry which is preliminary data.</text>
</comment>
<gene>
    <name evidence="2" type="ORF">SAMN06295909_0695</name>
</gene>
<dbReference type="EMBL" id="FXWJ01000001">
    <property type="protein sequence ID" value="SMQ62144.1"/>
    <property type="molecule type" value="Genomic_DNA"/>
</dbReference>
<dbReference type="RefSeq" id="WP_086472862.1">
    <property type="nucleotide sequence ID" value="NZ_FXWJ01000001.1"/>
</dbReference>
<evidence type="ECO:0000313" key="2">
    <source>
        <dbReference type="EMBL" id="SMQ62144.1"/>
    </source>
</evidence>
<keyword evidence="1" id="KW-0472">Membrane</keyword>
<evidence type="ECO:0000313" key="3">
    <source>
        <dbReference type="Proteomes" id="UP000194464"/>
    </source>
</evidence>
<dbReference type="Proteomes" id="UP000194464">
    <property type="component" value="Unassembled WGS sequence"/>
</dbReference>
<name>A0ABY1R960_9MICO</name>
<sequence>MKRRRFRRGSWRQAVVTLAGVLPMSVALNIGLDPLTSDWPRLATVVANATVLVVSLTWVLLPALYWATGGWAAPHPTPSADLAEPGRDVADVLSP</sequence>
<keyword evidence="1" id="KW-0812">Transmembrane</keyword>
<accession>A0ABY1R960</accession>
<proteinExistence type="predicted"/>
<feature type="transmembrane region" description="Helical" evidence="1">
    <location>
        <begin position="43"/>
        <end position="67"/>
    </location>
</feature>
<evidence type="ECO:0000256" key="1">
    <source>
        <dbReference type="SAM" id="Phobius"/>
    </source>
</evidence>
<keyword evidence="3" id="KW-1185">Reference proteome</keyword>
<reference evidence="2 3" key="1">
    <citation type="submission" date="2017-04" db="EMBL/GenBank/DDBJ databases">
        <authorList>
            <person name="Varghese N."/>
            <person name="Submissions S."/>
        </authorList>
    </citation>
    <scope>NUCLEOTIDE SEQUENCE [LARGE SCALE GENOMIC DNA]</scope>
    <source>
        <strain evidence="2 3">VKM Ac-1784</strain>
    </source>
</reference>
<keyword evidence="1" id="KW-1133">Transmembrane helix</keyword>
<protein>
    <submittedName>
        <fullName evidence="2">Uncharacterized protein</fullName>
    </submittedName>
</protein>
<organism evidence="2 3">
    <name type="scientific">Plantibacter elymi</name>
    <name type="common">nom. nud.</name>
    <dbReference type="NCBI Taxonomy" id="199708"/>
    <lineage>
        <taxon>Bacteria</taxon>
        <taxon>Bacillati</taxon>
        <taxon>Actinomycetota</taxon>
        <taxon>Actinomycetes</taxon>
        <taxon>Micrococcales</taxon>
        <taxon>Microbacteriaceae</taxon>
        <taxon>Plantibacter</taxon>
    </lineage>
</organism>